<comment type="caution">
    <text evidence="2">The sequence shown here is derived from an EMBL/GenBank/DDBJ whole genome shotgun (WGS) entry which is preliminary data.</text>
</comment>
<accession>A0A923LG30</accession>
<evidence type="ECO:0000259" key="1">
    <source>
        <dbReference type="Pfam" id="PF07866"/>
    </source>
</evidence>
<keyword evidence="3" id="KW-1185">Reference proteome</keyword>
<dbReference type="Gene3D" id="2.30.30.320">
    <property type="entry name" value="DUF1653-like domain"/>
    <property type="match status" value="1"/>
</dbReference>
<dbReference type="InterPro" id="IPR037135">
    <property type="entry name" value="DUF1653-like_dom_sf"/>
</dbReference>
<dbReference type="Pfam" id="PF07866">
    <property type="entry name" value="DUF1653"/>
    <property type="match status" value="1"/>
</dbReference>
<feature type="domain" description="DUF1653" evidence="1">
    <location>
        <begin position="11"/>
        <end position="74"/>
    </location>
</feature>
<reference evidence="2" key="1">
    <citation type="submission" date="2020-08" db="EMBL/GenBank/DDBJ databases">
        <title>Genome public.</title>
        <authorList>
            <person name="Liu C."/>
            <person name="Sun Q."/>
        </authorList>
    </citation>
    <scope>NUCLEOTIDE SEQUENCE</scope>
    <source>
        <strain evidence="2">NSJ-55</strain>
    </source>
</reference>
<dbReference type="Proteomes" id="UP000652477">
    <property type="component" value="Unassembled WGS sequence"/>
</dbReference>
<evidence type="ECO:0000313" key="2">
    <source>
        <dbReference type="EMBL" id="MBC5687665.1"/>
    </source>
</evidence>
<dbReference type="AlphaFoldDB" id="A0A923LG30"/>
<protein>
    <submittedName>
        <fullName evidence="2">DUF1653 domain-containing protein</fullName>
    </submittedName>
</protein>
<dbReference type="RefSeq" id="WP_186874339.1">
    <property type="nucleotide sequence ID" value="NZ_JACOPF010000001.1"/>
</dbReference>
<organism evidence="2 3">
    <name type="scientific">Mediterraneibacter hominis</name>
    <dbReference type="NCBI Taxonomy" id="2763054"/>
    <lineage>
        <taxon>Bacteria</taxon>
        <taxon>Bacillati</taxon>
        <taxon>Bacillota</taxon>
        <taxon>Clostridia</taxon>
        <taxon>Lachnospirales</taxon>
        <taxon>Lachnospiraceae</taxon>
        <taxon>Mediterraneibacter</taxon>
    </lineage>
</organism>
<name>A0A923LG30_9FIRM</name>
<gene>
    <name evidence="2" type="ORF">H8S37_01775</name>
</gene>
<evidence type="ECO:0000313" key="3">
    <source>
        <dbReference type="Proteomes" id="UP000652477"/>
    </source>
</evidence>
<proteinExistence type="predicted"/>
<dbReference type="EMBL" id="JACOPF010000001">
    <property type="protein sequence ID" value="MBC5687665.1"/>
    <property type="molecule type" value="Genomic_DNA"/>
</dbReference>
<dbReference type="InterPro" id="IPR023387">
    <property type="entry name" value="DUF1653-like_dom"/>
</dbReference>
<sequence>MERKSPRNGEIYTHFKGQQYQVLCVAVHTETEEELVVYQALYGERKIYARPLEMFLSLVDKNKYPDAAQVYRFELCKNIKAEAEEKKEAPLIFDFLELEKNEEKAEFLQKNKKKLDSTFLSAAAESLEYTENEGTLEERYQDLIKFLKTKMKYEGRRLR</sequence>